<comment type="function">
    <text evidence="15">Transcriptional regulator that controls a genetic switch in male development. It is necessary and sufficient for initiating male sex determination by directing the development of supporting cell precursors (pre-Sertoli cells) as Sertoli rather than granulosa cells. Involved in different aspects of gene regulation including promoter activation or repression. Binds to the DNA consensus sequence 5'-[AT]AACAA[AT]-3'. SRY HMG box recognizes DNA by partial intercalation in the minor groove and promotes DNA bending. Also involved in pre-mRNA splicing. In male adult brain involved in the maintenance of motor functions of dopaminergic neurons.</text>
</comment>
<comment type="similarity">
    <text evidence="3">Belongs to the SRY family.</text>
</comment>
<evidence type="ECO:0000256" key="7">
    <source>
        <dbReference type="ARBA" id="ARBA00022860"/>
    </source>
</evidence>
<keyword evidence="9" id="KW-0805">Transcription regulation</keyword>
<keyword evidence="11" id="KW-0010">Activator</keyword>
<evidence type="ECO:0000256" key="16">
    <source>
        <dbReference type="PROSITE-ProRule" id="PRU00267"/>
    </source>
</evidence>
<evidence type="ECO:0000256" key="15">
    <source>
        <dbReference type="ARBA" id="ARBA00045821"/>
    </source>
</evidence>
<sequence length="481" mass="52437">MESLGLRRRQRPTEGTGLGVWEGNRPAWRGSCGLGTGKKWTSQVVLRDCAPGSRREVATYLTGVPGLGSGAIVCIAMFRVLNDDVYSTAKIQQQNPLAFGKASSLFTDNRSANDQCETGENVRDSGQDHVKRPMNAFIVWSRERRRKVALENPKMQNSEISKQLGYEWKRLTDAEKRPFFEEAQRLLAIHRDKYPGYKYRPRRKTKRHQKLLPADSSILRKQMHVETLQPFTYRDGCAKTTCSRMESQLSLSQPVTITNSFLQKEHHSSWTNLGHNRRREEAGRRARGGARTPLGPAGRTREPANARRAEDAQLSAAALQPGARARRGRGAAASAGAFTRSAPGPLPGKLRGGEAPATPPRPVRAASLSPAQAGAERCVGSRRRPGLCSKASVATGLVLYLLALPGTPEMSGPEVPVLEGLLLVTPPEPSVPGPRGALVASCPFSSTSYAPGEPTFFPSASAKCLRGHMEPVTSEELHPKN</sequence>
<evidence type="ECO:0000256" key="12">
    <source>
        <dbReference type="ARBA" id="ARBA00023163"/>
    </source>
</evidence>
<keyword evidence="6" id="KW-0221">Differentiation</keyword>
<evidence type="ECO:0000256" key="5">
    <source>
        <dbReference type="ARBA" id="ARBA00022490"/>
    </source>
</evidence>
<keyword evidence="7" id="KW-0112">Calmodulin-binding</keyword>
<dbReference type="Pfam" id="PF00505">
    <property type="entry name" value="HMG_box"/>
    <property type="match status" value="1"/>
</dbReference>
<feature type="domain" description="HMG box" evidence="18">
    <location>
        <begin position="130"/>
        <end position="198"/>
    </location>
</feature>
<dbReference type="Proteomes" id="UP001176941">
    <property type="component" value="Chromosome Y"/>
</dbReference>
<evidence type="ECO:0000256" key="8">
    <source>
        <dbReference type="ARBA" id="ARBA00022928"/>
    </source>
</evidence>
<reference evidence="19" key="1">
    <citation type="submission" date="2023-04" db="EMBL/GenBank/DDBJ databases">
        <authorList>
            <consortium name="ELIXIR-Norway"/>
        </authorList>
    </citation>
    <scope>NUCLEOTIDE SEQUENCE [LARGE SCALE GENOMIC DNA]</scope>
</reference>
<keyword evidence="12" id="KW-0804">Transcription</keyword>
<evidence type="ECO:0000256" key="2">
    <source>
        <dbReference type="ARBA" id="ARBA00004496"/>
    </source>
</evidence>
<keyword evidence="5" id="KW-0963">Cytoplasm</keyword>
<feature type="DNA-binding region" description="HMG box" evidence="16">
    <location>
        <begin position="130"/>
        <end position="198"/>
    </location>
</feature>
<evidence type="ECO:0000256" key="3">
    <source>
        <dbReference type="ARBA" id="ARBA00005998"/>
    </source>
</evidence>
<name>A0ABN9A5J0_RANTA</name>
<evidence type="ECO:0000256" key="9">
    <source>
        <dbReference type="ARBA" id="ARBA00023015"/>
    </source>
</evidence>
<evidence type="ECO:0000256" key="6">
    <source>
        <dbReference type="ARBA" id="ARBA00022782"/>
    </source>
</evidence>
<dbReference type="SUPFAM" id="SSF47095">
    <property type="entry name" value="HMG-box"/>
    <property type="match status" value="1"/>
</dbReference>
<keyword evidence="8" id="KW-0726">Sexual differentiation</keyword>
<comment type="subunit">
    <text evidence="13">Interacts with CALM, EP300, HDAC3, KPNB1, ZNF208 isoform KRAB-O, PARP1, SLC9A3R2 and WT1. The interaction with EP300 modulates its DNA-binding activity. The interaction with KPNB1 is sensitive to dissociation by Ran in the GTP-bound form. Interaction with PARP1 impaired its DNA-binding activity.</text>
</comment>
<proteinExistence type="inferred from homology"/>
<keyword evidence="16" id="KW-0539">Nucleus</keyword>
<feature type="compositionally biased region" description="Low complexity" evidence="17">
    <location>
        <begin position="330"/>
        <end position="342"/>
    </location>
</feature>
<dbReference type="InterPro" id="IPR036910">
    <property type="entry name" value="HMG_box_dom_sf"/>
</dbReference>
<accession>A0ABN9A5J0</accession>
<evidence type="ECO:0000256" key="10">
    <source>
        <dbReference type="ARBA" id="ARBA00023125"/>
    </source>
</evidence>
<feature type="region of interest" description="Disordered" evidence="17">
    <location>
        <begin position="265"/>
        <end position="372"/>
    </location>
</feature>
<dbReference type="EMBL" id="OX460344">
    <property type="protein sequence ID" value="CAI9181577.1"/>
    <property type="molecule type" value="Genomic_DNA"/>
</dbReference>
<comment type="subcellular location">
    <subcellularLocation>
        <location evidence="2">Cytoplasm</location>
    </subcellularLocation>
    <subcellularLocation>
        <location evidence="1">Nucleus speckle</location>
    </subcellularLocation>
</comment>
<dbReference type="InterPro" id="IPR050140">
    <property type="entry name" value="SRY-related_HMG-box_TF-like"/>
</dbReference>
<evidence type="ECO:0000256" key="17">
    <source>
        <dbReference type="SAM" id="MobiDB-lite"/>
    </source>
</evidence>
<evidence type="ECO:0000313" key="20">
    <source>
        <dbReference type="Proteomes" id="UP001176941"/>
    </source>
</evidence>
<evidence type="ECO:0000259" key="18">
    <source>
        <dbReference type="PROSITE" id="PS50118"/>
    </source>
</evidence>
<keyword evidence="20" id="KW-1185">Reference proteome</keyword>
<evidence type="ECO:0000256" key="11">
    <source>
        <dbReference type="ARBA" id="ARBA00023159"/>
    </source>
</evidence>
<feature type="compositionally biased region" description="Basic and acidic residues" evidence="17">
    <location>
        <begin position="299"/>
        <end position="311"/>
    </location>
</feature>
<dbReference type="PANTHER" id="PTHR10270">
    <property type="entry name" value="SOX TRANSCRIPTION FACTOR"/>
    <property type="match status" value="1"/>
</dbReference>
<dbReference type="SMART" id="SM00398">
    <property type="entry name" value="HMG"/>
    <property type="match status" value="1"/>
</dbReference>
<keyword evidence="10 16" id="KW-0238">DNA-binding</keyword>
<gene>
    <name evidence="19" type="ORF">MRATA1EN1_LOCUS30539</name>
</gene>
<dbReference type="PANTHER" id="PTHR10270:SF161">
    <property type="entry name" value="SEX-DETERMINING REGION Y PROTEIN"/>
    <property type="match status" value="1"/>
</dbReference>
<dbReference type="Gene3D" id="1.10.30.10">
    <property type="entry name" value="High mobility group box domain"/>
    <property type="match status" value="1"/>
</dbReference>
<dbReference type="InterPro" id="IPR009071">
    <property type="entry name" value="HMG_box_dom"/>
</dbReference>
<evidence type="ECO:0000256" key="13">
    <source>
        <dbReference type="ARBA" id="ARBA00024048"/>
    </source>
</evidence>
<evidence type="ECO:0000256" key="1">
    <source>
        <dbReference type="ARBA" id="ARBA00004324"/>
    </source>
</evidence>
<dbReference type="PROSITE" id="PS50118">
    <property type="entry name" value="HMG_BOX_2"/>
    <property type="match status" value="1"/>
</dbReference>
<evidence type="ECO:0000256" key="14">
    <source>
        <dbReference type="ARBA" id="ARBA00032498"/>
    </source>
</evidence>
<evidence type="ECO:0000256" key="4">
    <source>
        <dbReference type="ARBA" id="ARBA00019052"/>
    </source>
</evidence>
<organism evidence="19 20">
    <name type="scientific">Rangifer tarandus platyrhynchus</name>
    <name type="common">Svalbard reindeer</name>
    <dbReference type="NCBI Taxonomy" id="3082113"/>
    <lineage>
        <taxon>Eukaryota</taxon>
        <taxon>Metazoa</taxon>
        <taxon>Chordata</taxon>
        <taxon>Craniata</taxon>
        <taxon>Vertebrata</taxon>
        <taxon>Euteleostomi</taxon>
        <taxon>Mammalia</taxon>
        <taxon>Eutheria</taxon>
        <taxon>Laurasiatheria</taxon>
        <taxon>Artiodactyla</taxon>
        <taxon>Ruminantia</taxon>
        <taxon>Pecora</taxon>
        <taxon>Cervidae</taxon>
        <taxon>Odocoileinae</taxon>
        <taxon>Rangifer</taxon>
    </lineage>
</organism>
<evidence type="ECO:0000313" key="19">
    <source>
        <dbReference type="EMBL" id="CAI9181577.1"/>
    </source>
</evidence>
<dbReference type="CDD" id="cd22034">
    <property type="entry name" value="HMG-box_SoxA_SRY"/>
    <property type="match status" value="1"/>
</dbReference>
<protein>
    <recommendedName>
        <fullName evidence="4">Sex-determining region Y protein</fullName>
    </recommendedName>
    <alternativeName>
        <fullName evidence="14">Testis-determining factor</fullName>
    </alternativeName>
</protein>